<dbReference type="CDD" id="cd18584">
    <property type="entry name" value="ABC_6TM_AarD_CydD"/>
    <property type="match status" value="1"/>
</dbReference>
<dbReference type="NCBIfam" id="TIGR02857">
    <property type="entry name" value="CydD"/>
    <property type="match status" value="1"/>
</dbReference>
<evidence type="ECO:0000259" key="10">
    <source>
        <dbReference type="PROSITE" id="PS50893"/>
    </source>
</evidence>
<gene>
    <name evidence="12" type="primary">cydD</name>
    <name evidence="12" type="ORF">P3F81_00635</name>
</gene>
<organism evidence="12 13">
    <name type="scientific">Selenobaculum gibii</name>
    <dbReference type="NCBI Taxonomy" id="3054208"/>
    <lineage>
        <taxon>Bacteria</taxon>
        <taxon>Bacillati</taxon>
        <taxon>Bacillota</taxon>
        <taxon>Negativicutes</taxon>
        <taxon>Selenomonadales</taxon>
        <taxon>Selenomonadaceae</taxon>
        <taxon>Selenobaculum</taxon>
    </lineage>
</organism>
<dbReference type="InterPro" id="IPR027417">
    <property type="entry name" value="P-loop_NTPase"/>
</dbReference>
<keyword evidence="4 9" id="KW-0812">Transmembrane</keyword>
<protein>
    <submittedName>
        <fullName evidence="12">Thiol reductant ABC exporter subunit CydD</fullName>
    </submittedName>
</protein>
<dbReference type="Pfam" id="PF00664">
    <property type="entry name" value="ABC_membrane"/>
    <property type="match status" value="1"/>
</dbReference>
<dbReference type="InterPro" id="IPR036640">
    <property type="entry name" value="ABC1_TM_sf"/>
</dbReference>
<keyword evidence="8 9" id="KW-0472">Membrane</keyword>
<dbReference type="GO" id="GO:0140359">
    <property type="term" value="F:ABC-type transporter activity"/>
    <property type="evidence" value="ECO:0007669"/>
    <property type="project" value="InterPro"/>
</dbReference>
<evidence type="ECO:0000256" key="2">
    <source>
        <dbReference type="ARBA" id="ARBA00022448"/>
    </source>
</evidence>
<evidence type="ECO:0000256" key="3">
    <source>
        <dbReference type="ARBA" id="ARBA00022475"/>
    </source>
</evidence>
<dbReference type="KEGG" id="sgbi:P3F81_00635"/>
<dbReference type="InterPro" id="IPR039421">
    <property type="entry name" value="Type_1_exporter"/>
</dbReference>
<dbReference type="PROSITE" id="PS00211">
    <property type="entry name" value="ABC_TRANSPORTER_1"/>
    <property type="match status" value="1"/>
</dbReference>
<dbReference type="EMBL" id="CP120678">
    <property type="protein sequence ID" value="WIW70864.1"/>
    <property type="molecule type" value="Genomic_DNA"/>
</dbReference>
<evidence type="ECO:0000259" key="11">
    <source>
        <dbReference type="PROSITE" id="PS50929"/>
    </source>
</evidence>
<evidence type="ECO:0000256" key="7">
    <source>
        <dbReference type="ARBA" id="ARBA00022989"/>
    </source>
</evidence>
<evidence type="ECO:0000313" key="13">
    <source>
        <dbReference type="Proteomes" id="UP001243623"/>
    </source>
</evidence>
<dbReference type="GO" id="GO:0005886">
    <property type="term" value="C:plasma membrane"/>
    <property type="evidence" value="ECO:0007669"/>
    <property type="project" value="UniProtKB-SubCell"/>
</dbReference>
<dbReference type="Gene3D" id="3.40.50.300">
    <property type="entry name" value="P-loop containing nucleotide triphosphate hydrolases"/>
    <property type="match status" value="1"/>
</dbReference>
<sequence length="574" mass="63732">MLDVRLTKEVRDQYQRGFFLALLQFLQSICIVGGAYFTAWIVDGVFLKSRSVEEAVPQFMVLLLFLCLRPLCIWGIDVLAKKIAVRVKSRLRKELSQRIFMAGTVTLNGEENGALLHLLTESVESVDEYFSKFLPQLITVAIVPIVIIGVVLPLDLSTLFLFCITAPLIPIFMILIGKRAEKANQRQWKTLSHLSQHFFEVMKGLTVLKLFGRSKDQEVLVRRSSENFRTATMSVLRVAFLSALVLEMVATLSVALVAVTVGLRLLSGEIDFLLAFFLLLIAPEFYQPFRQLGSAFHSAITAVTAAQHIYQRLGEGFAMRGEFGQGFCTQNVAIEFQQVNFAYENKSTFALDDVSLDIPANQRIAIVGTSGAGKTTLIRAILGFITPQTGEVLINGRNLQNLTKRSWFSHIAYVGQNPHIFQATIAENIALAKRASLEEIKQAAKLAKAHDFIMQLAEGYETKIGDGGQSLSGGQKRRLALARVFLQDVPLVILDEPTAGIDVKTERELEESLDALGTNRTLIFIAHKLKLAQKADKIVVMEQGRICEMGSHEELIARNGTYAALYQAYKGALS</sequence>
<feature type="domain" description="ABC transmembrane type-1" evidence="11">
    <location>
        <begin position="18"/>
        <end position="301"/>
    </location>
</feature>
<feature type="transmembrane region" description="Helical" evidence="9">
    <location>
        <begin position="59"/>
        <end position="80"/>
    </location>
</feature>
<reference evidence="12" key="1">
    <citation type="submission" date="2023-03" db="EMBL/GenBank/DDBJ databases">
        <title>Selenobaculum gbiensis gen. nov. sp. nov., a new bacterium isolated from the gut microbiota of IBD patient.</title>
        <authorList>
            <person name="Yeo S."/>
            <person name="Park H."/>
            <person name="Huh C.S."/>
        </authorList>
    </citation>
    <scope>NUCLEOTIDE SEQUENCE</scope>
    <source>
        <strain evidence="12">ICN-92133</strain>
    </source>
</reference>
<feature type="transmembrane region" description="Helical" evidence="9">
    <location>
        <begin position="158"/>
        <end position="177"/>
    </location>
</feature>
<evidence type="ECO:0000256" key="9">
    <source>
        <dbReference type="SAM" id="Phobius"/>
    </source>
</evidence>
<keyword evidence="13" id="KW-1185">Reference proteome</keyword>
<dbReference type="GO" id="GO:0016887">
    <property type="term" value="F:ATP hydrolysis activity"/>
    <property type="evidence" value="ECO:0007669"/>
    <property type="project" value="InterPro"/>
</dbReference>
<keyword evidence="3" id="KW-1003">Cell membrane</keyword>
<keyword evidence="2" id="KW-0813">Transport</keyword>
<dbReference type="GO" id="GO:0005524">
    <property type="term" value="F:ATP binding"/>
    <property type="evidence" value="ECO:0007669"/>
    <property type="project" value="UniProtKB-KW"/>
</dbReference>
<feature type="transmembrane region" description="Helical" evidence="9">
    <location>
        <begin position="133"/>
        <end position="152"/>
    </location>
</feature>
<evidence type="ECO:0000313" key="12">
    <source>
        <dbReference type="EMBL" id="WIW70864.1"/>
    </source>
</evidence>
<dbReference type="SUPFAM" id="SSF90123">
    <property type="entry name" value="ABC transporter transmembrane region"/>
    <property type="match status" value="1"/>
</dbReference>
<keyword evidence="6" id="KW-0067">ATP-binding</keyword>
<dbReference type="Gene3D" id="1.20.1560.10">
    <property type="entry name" value="ABC transporter type 1, transmembrane domain"/>
    <property type="match status" value="1"/>
</dbReference>
<dbReference type="InterPro" id="IPR014216">
    <property type="entry name" value="ABC_transptr_CydD"/>
</dbReference>
<evidence type="ECO:0000256" key="5">
    <source>
        <dbReference type="ARBA" id="ARBA00022741"/>
    </source>
</evidence>
<dbReference type="InterPro" id="IPR003593">
    <property type="entry name" value="AAA+_ATPase"/>
</dbReference>
<dbReference type="FunFam" id="3.40.50.300:FF:000221">
    <property type="entry name" value="Multidrug ABC transporter ATP-binding protein"/>
    <property type="match status" value="1"/>
</dbReference>
<evidence type="ECO:0000256" key="1">
    <source>
        <dbReference type="ARBA" id="ARBA00004651"/>
    </source>
</evidence>
<dbReference type="PROSITE" id="PS50893">
    <property type="entry name" value="ABC_TRANSPORTER_2"/>
    <property type="match status" value="1"/>
</dbReference>
<dbReference type="SUPFAM" id="SSF52540">
    <property type="entry name" value="P-loop containing nucleoside triphosphate hydrolases"/>
    <property type="match status" value="1"/>
</dbReference>
<dbReference type="InterPro" id="IPR017871">
    <property type="entry name" value="ABC_transporter-like_CS"/>
</dbReference>
<dbReference type="InterPro" id="IPR011527">
    <property type="entry name" value="ABC1_TM_dom"/>
</dbReference>
<evidence type="ECO:0000256" key="8">
    <source>
        <dbReference type="ARBA" id="ARBA00023136"/>
    </source>
</evidence>
<dbReference type="PROSITE" id="PS50929">
    <property type="entry name" value="ABC_TM1F"/>
    <property type="match status" value="1"/>
</dbReference>
<dbReference type="AlphaFoldDB" id="A0A9Y2EVB7"/>
<dbReference type="PANTHER" id="PTHR24221">
    <property type="entry name" value="ATP-BINDING CASSETTE SUB-FAMILY B"/>
    <property type="match status" value="1"/>
</dbReference>
<keyword evidence="7 9" id="KW-1133">Transmembrane helix</keyword>
<dbReference type="GO" id="GO:0042883">
    <property type="term" value="P:cysteine transport"/>
    <property type="evidence" value="ECO:0007669"/>
    <property type="project" value="InterPro"/>
</dbReference>
<dbReference type="Proteomes" id="UP001243623">
    <property type="component" value="Chromosome"/>
</dbReference>
<feature type="transmembrane region" description="Helical" evidence="9">
    <location>
        <begin position="18"/>
        <end position="39"/>
    </location>
</feature>
<evidence type="ECO:0000256" key="4">
    <source>
        <dbReference type="ARBA" id="ARBA00022692"/>
    </source>
</evidence>
<proteinExistence type="predicted"/>
<feature type="transmembrane region" description="Helical" evidence="9">
    <location>
        <begin position="238"/>
        <end position="259"/>
    </location>
</feature>
<feature type="domain" description="ABC transporter" evidence="10">
    <location>
        <begin position="334"/>
        <end position="568"/>
    </location>
</feature>
<dbReference type="RefSeq" id="WP_147667340.1">
    <property type="nucleotide sequence ID" value="NZ_CP120678.1"/>
</dbReference>
<dbReference type="SMART" id="SM00382">
    <property type="entry name" value="AAA"/>
    <property type="match status" value="1"/>
</dbReference>
<name>A0A9Y2EVB7_9FIRM</name>
<comment type="subcellular location">
    <subcellularLocation>
        <location evidence="1">Cell membrane</location>
        <topology evidence="1">Multi-pass membrane protein</topology>
    </subcellularLocation>
</comment>
<dbReference type="InterPro" id="IPR003439">
    <property type="entry name" value="ABC_transporter-like_ATP-bd"/>
</dbReference>
<keyword evidence="5" id="KW-0547">Nucleotide-binding</keyword>
<dbReference type="PANTHER" id="PTHR24221:SF590">
    <property type="entry name" value="COMPONENT LINKED WITH THE ASSEMBLY OF CYTOCHROME' TRANSPORT TRANSMEMBRANE ATP-BINDING PROTEIN ABC TRANSPORTER CYDD-RELATED"/>
    <property type="match status" value="1"/>
</dbReference>
<accession>A0A9Y2EVB7</accession>
<evidence type="ECO:0000256" key="6">
    <source>
        <dbReference type="ARBA" id="ARBA00022840"/>
    </source>
</evidence>
<dbReference type="Pfam" id="PF00005">
    <property type="entry name" value="ABC_tran"/>
    <property type="match status" value="1"/>
</dbReference>